<accession>A0A1I0BIZ9</accession>
<organism evidence="1 2">
    <name type="scientific">Marinobacter segnicrescens</name>
    <dbReference type="NCBI Taxonomy" id="430453"/>
    <lineage>
        <taxon>Bacteria</taxon>
        <taxon>Pseudomonadati</taxon>
        <taxon>Pseudomonadota</taxon>
        <taxon>Gammaproteobacteria</taxon>
        <taxon>Pseudomonadales</taxon>
        <taxon>Marinobacteraceae</taxon>
        <taxon>Marinobacter</taxon>
    </lineage>
</organism>
<name>A0A1I0BIZ9_9GAMM</name>
<evidence type="ECO:0000313" key="1">
    <source>
        <dbReference type="EMBL" id="SET06962.1"/>
    </source>
</evidence>
<dbReference type="AlphaFoldDB" id="A0A1I0BIZ9"/>
<gene>
    <name evidence="1" type="ORF">SAMN04487962_10443</name>
</gene>
<keyword evidence="2" id="KW-1185">Reference proteome</keyword>
<evidence type="ECO:0000313" key="2">
    <source>
        <dbReference type="Proteomes" id="UP000198762"/>
    </source>
</evidence>
<sequence length="686" mass="78066">MKVTLKNGEHQLRIQSEAGAYSYINIHYLSHVKGWETFAQHAVNYCTGKKPITIKSWWSRLNSVLRPTITDSEMKAFPKKADDWSTLIKNLYLTTLITPAIKSSITTRVAIWNKNLLPFLVYLQDRDQIPISVLIPAMKQVNQAQKESSFNVSIIGEKAAYQVNNKDQIDKLICPVSLSRTDSEYLDELYYDLERKRNRLHQALTDYWKTLKAFFENGQKLINEIDPAILEQRVKAKDFYDIYPREKGTPPIRRHFSSGHNRKSFATYLLLSRKYKGFVKLSSKIEDCGLASRTVMWENKSLWMSHFPPCHIEKDKIGYTGKLNWMLGLLGNMDVSFIVALLMMENPKFTFLSLLNCKVEDKDGKSRLEIGETSISFMIEKSRAKAFKKEGLSDLSLEIISTLLEMRSANLANLPTNLSKYLFVILAMNSKDKDFTCAQDSRVTAYLTGRAEGSLFIGSLFPSLADAGISRNQLTHSKLRASEGVLEYFRTGSIRAVSRKLGNGTRVALEHYLPKPLIAAYNTRQVRRFQNLMLVSACANEDYLLDAVDFSNLNELHSFILEMLALDSKGNNPLISYLKDKIDETHERHQGDLIANISERSLSLLYAYKLIAENNNISASTLAQQDSKTGLAPISFITLAKHLNTTLSQHNESSVRETNFSAKDKALLMAEKLEWDQLIMRRANIS</sequence>
<dbReference type="RefSeq" id="WP_245742498.1">
    <property type="nucleotide sequence ID" value="NZ_FOHZ01000004.1"/>
</dbReference>
<dbReference type="EMBL" id="FOHZ01000004">
    <property type="protein sequence ID" value="SET06962.1"/>
    <property type="molecule type" value="Genomic_DNA"/>
</dbReference>
<reference evidence="2" key="1">
    <citation type="submission" date="2016-10" db="EMBL/GenBank/DDBJ databases">
        <authorList>
            <person name="Varghese N."/>
            <person name="Submissions S."/>
        </authorList>
    </citation>
    <scope>NUCLEOTIDE SEQUENCE [LARGE SCALE GENOMIC DNA]</scope>
    <source>
        <strain evidence="2">CGMCC 1.6489</strain>
    </source>
</reference>
<protein>
    <submittedName>
        <fullName evidence="1">Uncharacterized protein</fullName>
    </submittedName>
</protein>
<dbReference type="Proteomes" id="UP000198762">
    <property type="component" value="Unassembled WGS sequence"/>
</dbReference>
<proteinExistence type="predicted"/>